<dbReference type="SMART" id="SM00139">
    <property type="entry name" value="MyTH4"/>
    <property type="match status" value="1"/>
</dbReference>
<feature type="domain" description="MyTH4" evidence="4">
    <location>
        <begin position="335"/>
        <end position="493"/>
    </location>
</feature>
<feature type="compositionally biased region" description="Low complexity" evidence="1">
    <location>
        <begin position="202"/>
        <end position="217"/>
    </location>
</feature>
<dbReference type="PROSITE" id="PS51016">
    <property type="entry name" value="MYTH4"/>
    <property type="match status" value="1"/>
</dbReference>
<dbReference type="Gene3D" id="1.10.555.10">
    <property type="entry name" value="Rho GTPase activation protein"/>
    <property type="match status" value="1"/>
</dbReference>
<evidence type="ECO:0000259" key="4">
    <source>
        <dbReference type="PROSITE" id="PS51016"/>
    </source>
</evidence>
<dbReference type="FunFam" id="1.10.555.10:FF:000045">
    <property type="entry name" value="RhoGAP domain containing protein"/>
    <property type="match status" value="1"/>
</dbReference>
<protein>
    <submittedName>
        <fullName evidence="6">Rho-GAP domain-containing protein</fullName>
    </submittedName>
</protein>
<organism evidence="5 6">
    <name type="scientific">Panagrellus redivivus</name>
    <name type="common">Microworm</name>
    <dbReference type="NCBI Taxonomy" id="6233"/>
    <lineage>
        <taxon>Eukaryota</taxon>
        <taxon>Metazoa</taxon>
        <taxon>Ecdysozoa</taxon>
        <taxon>Nematoda</taxon>
        <taxon>Chromadorea</taxon>
        <taxon>Rhabditida</taxon>
        <taxon>Tylenchina</taxon>
        <taxon>Panagrolaimomorpha</taxon>
        <taxon>Panagrolaimoidea</taxon>
        <taxon>Panagrolaimidae</taxon>
        <taxon>Panagrellus</taxon>
    </lineage>
</organism>
<dbReference type="Pfam" id="PF00784">
    <property type="entry name" value="MyTH4"/>
    <property type="match status" value="1"/>
</dbReference>
<dbReference type="PANTHER" id="PTHR45876">
    <property type="entry name" value="FI04035P"/>
    <property type="match status" value="1"/>
</dbReference>
<evidence type="ECO:0000259" key="3">
    <source>
        <dbReference type="PROSITE" id="PS50238"/>
    </source>
</evidence>
<dbReference type="SUPFAM" id="SSF48350">
    <property type="entry name" value="GTPase activation domain, GAP"/>
    <property type="match status" value="1"/>
</dbReference>
<dbReference type="GO" id="GO:0005737">
    <property type="term" value="C:cytoplasm"/>
    <property type="evidence" value="ECO:0007669"/>
    <property type="project" value="TreeGrafter"/>
</dbReference>
<feature type="compositionally biased region" description="Polar residues" evidence="1">
    <location>
        <begin position="222"/>
        <end position="231"/>
    </location>
</feature>
<dbReference type="Gene3D" id="1.25.40.530">
    <property type="entry name" value="MyTH4 domain"/>
    <property type="match status" value="1"/>
</dbReference>
<dbReference type="Pfam" id="PF00620">
    <property type="entry name" value="RhoGAP"/>
    <property type="match status" value="1"/>
</dbReference>
<dbReference type="AlphaFoldDB" id="A0A7E4V1Q2"/>
<evidence type="ECO:0000256" key="1">
    <source>
        <dbReference type="SAM" id="MobiDB-lite"/>
    </source>
</evidence>
<feature type="domain" description="Rho-GAP" evidence="3">
    <location>
        <begin position="499"/>
        <end position="686"/>
    </location>
</feature>
<feature type="domain" description="WW" evidence="2">
    <location>
        <begin position="16"/>
        <end position="50"/>
    </location>
</feature>
<reference evidence="6" key="2">
    <citation type="submission" date="2020-10" db="UniProtKB">
        <authorList>
            <consortium name="WormBaseParasite"/>
        </authorList>
    </citation>
    <scope>IDENTIFICATION</scope>
</reference>
<dbReference type="SMART" id="SM00324">
    <property type="entry name" value="RhoGAP"/>
    <property type="match status" value="1"/>
</dbReference>
<dbReference type="WBParaSite" id="Pan_g15140.t2">
    <property type="protein sequence ID" value="Pan_g15140.t2"/>
    <property type="gene ID" value="Pan_g15140"/>
</dbReference>
<dbReference type="InterPro" id="IPR000198">
    <property type="entry name" value="RhoGAP_dom"/>
</dbReference>
<feature type="region of interest" description="Disordered" evidence="1">
    <location>
        <begin position="109"/>
        <end position="172"/>
    </location>
</feature>
<dbReference type="SMART" id="SM00456">
    <property type="entry name" value="WW"/>
    <property type="match status" value="2"/>
</dbReference>
<dbReference type="GO" id="GO:0005096">
    <property type="term" value="F:GTPase activator activity"/>
    <property type="evidence" value="ECO:0007669"/>
    <property type="project" value="TreeGrafter"/>
</dbReference>
<name>A0A7E4V1Q2_PANRE</name>
<reference evidence="5" key="1">
    <citation type="journal article" date="2013" name="Genetics">
        <title>The draft genome and transcriptome of Panagrellus redivivus are shaped by the harsh demands of a free-living lifestyle.</title>
        <authorList>
            <person name="Srinivasan J."/>
            <person name="Dillman A.R."/>
            <person name="Macchietto M.G."/>
            <person name="Heikkinen L."/>
            <person name="Lakso M."/>
            <person name="Fracchia K.M."/>
            <person name="Antoshechkin I."/>
            <person name="Mortazavi A."/>
            <person name="Wong G."/>
            <person name="Sternberg P.W."/>
        </authorList>
    </citation>
    <scope>NUCLEOTIDE SEQUENCE [LARGE SCALE GENOMIC DNA]</scope>
    <source>
        <strain evidence="5">MT8872</strain>
    </source>
</reference>
<proteinExistence type="predicted"/>
<dbReference type="InterPro" id="IPR036020">
    <property type="entry name" value="WW_dom_sf"/>
</dbReference>
<feature type="domain" description="WW" evidence="2">
    <location>
        <begin position="55"/>
        <end position="89"/>
    </location>
</feature>
<dbReference type="Proteomes" id="UP000492821">
    <property type="component" value="Unassembled WGS sequence"/>
</dbReference>
<evidence type="ECO:0000313" key="6">
    <source>
        <dbReference type="WBParaSite" id="Pan_g15140.t2"/>
    </source>
</evidence>
<dbReference type="InterPro" id="IPR001202">
    <property type="entry name" value="WW_dom"/>
</dbReference>
<dbReference type="Gene3D" id="2.20.70.10">
    <property type="match status" value="1"/>
</dbReference>
<feature type="region of interest" description="Disordered" evidence="1">
    <location>
        <begin position="201"/>
        <end position="231"/>
    </location>
</feature>
<dbReference type="PROSITE" id="PS50020">
    <property type="entry name" value="WW_DOMAIN_2"/>
    <property type="match status" value="2"/>
</dbReference>
<dbReference type="InterPro" id="IPR008936">
    <property type="entry name" value="Rho_GTPase_activation_prot"/>
</dbReference>
<dbReference type="GO" id="GO:0005856">
    <property type="term" value="C:cytoskeleton"/>
    <property type="evidence" value="ECO:0007669"/>
    <property type="project" value="InterPro"/>
</dbReference>
<dbReference type="PROSITE" id="PS50238">
    <property type="entry name" value="RHOGAP"/>
    <property type="match status" value="1"/>
</dbReference>
<keyword evidence="5" id="KW-1185">Reference proteome</keyword>
<sequence length="691" mass="76707">MRREPPPVSTSSSISNTIEPEWIEIIDPKTAQHMFANLVTGNCAWEPPAGAPVKRMVPNQWWELFDQTTMRSYYYNPMTMKTIWIKPVDCEIIPLARLQFFQLLKQNTELSNGGQHHPPSHAPHPSAHDQREPPPIPGVHHRSASSSSTPQSKRRTFFETHHNSASSAREPPCGNDFSYSAFAYDLGTTLPSSSFAAPYENGAGSSTQGTAGSTTSSHKTRAPSTCSVRSAASTKSRYNNCIQEMVQSQTATNESTPVLVRASMHGAYPRSYSPATSSLSSNGQSADILSQAASGSYAVSNREAALKASFTSGSTATVNKAASPSLMPGEKVEAFSKDVIKNALLDPSDKKLKKHAIPLFKLIMAYMGDRKAKDSEPEATALSILELRQTKPIITDEIFLQIMKQLTDNPRPHSVRKGWELLGIMLFFFLPRSSEIQQKLISFAEYNSDSLLDAPEVSVSQYAKHCLKRLQLPVSTMKPSKDAISKARFNIFHPSKFGATLEELMEMQGQVYPDLKIPWIESTLIKLIFESGGERSEGLFRLAADQEQVAAAITQLDQNLKPMIKDPHVAAVLLKQWLRQLPNPLIPDSMYDRCLQVCSDPDKACRLVDQLPAINRLVLSKLLHLLQQLCAEETVRITKMDVSNLAMVMAPNILRCDSQDPNVIFGNSRKEMEFTKTLIQHYDTSFVHSIE</sequence>
<dbReference type="GO" id="GO:0007165">
    <property type="term" value="P:signal transduction"/>
    <property type="evidence" value="ECO:0007669"/>
    <property type="project" value="InterPro"/>
</dbReference>
<evidence type="ECO:0000313" key="5">
    <source>
        <dbReference type="Proteomes" id="UP000492821"/>
    </source>
</evidence>
<dbReference type="SUPFAM" id="SSF51045">
    <property type="entry name" value="WW domain"/>
    <property type="match status" value="1"/>
</dbReference>
<evidence type="ECO:0000259" key="2">
    <source>
        <dbReference type="PROSITE" id="PS50020"/>
    </source>
</evidence>
<dbReference type="InterPro" id="IPR038185">
    <property type="entry name" value="MyTH4_dom_sf"/>
</dbReference>
<dbReference type="InterPro" id="IPR000857">
    <property type="entry name" value="MyTH4_dom"/>
</dbReference>
<accession>A0A7E4V1Q2</accession>
<dbReference type="PANTHER" id="PTHR45876:SF8">
    <property type="entry name" value="FI04035P"/>
    <property type="match status" value="1"/>
</dbReference>